<accession>A0ACD3AY35</accession>
<organism evidence="1 2">
    <name type="scientific">Pluteus cervinus</name>
    <dbReference type="NCBI Taxonomy" id="181527"/>
    <lineage>
        <taxon>Eukaryota</taxon>
        <taxon>Fungi</taxon>
        <taxon>Dikarya</taxon>
        <taxon>Basidiomycota</taxon>
        <taxon>Agaricomycotina</taxon>
        <taxon>Agaricomycetes</taxon>
        <taxon>Agaricomycetidae</taxon>
        <taxon>Agaricales</taxon>
        <taxon>Pluteineae</taxon>
        <taxon>Pluteaceae</taxon>
        <taxon>Pluteus</taxon>
    </lineage>
</organism>
<proteinExistence type="predicted"/>
<gene>
    <name evidence="1" type="ORF">BDN72DRAFT_521346</name>
</gene>
<evidence type="ECO:0000313" key="1">
    <source>
        <dbReference type="EMBL" id="TFK70720.1"/>
    </source>
</evidence>
<keyword evidence="2" id="KW-1185">Reference proteome</keyword>
<name>A0ACD3AY35_9AGAR</name>
<protein>
    <submittedName>
        <fullName evidence="1">Uncharacterized protein</fullName>
    </submittedName>
</protein>
<evidence type="ECO:0000313" key="2">
    <source>
        <dbReference type="Proteomes" id="UP000308600"/>
    </source>
</evidence>
<reference evidence="1 2" key="1">
    <citation type="journal article" date="2019" name="Nat. Ecol. Evol.">
        <title>Megaphylogeny resolves global patterns of mushroom evolution.</title>
        <authorList>
            <person name="Varga T."/>
            <person name="Krizsan K."/>
            <person name="Foldi C."/>
            <person name="Dima B."/>
            <person name="Sanchez-Garcia M."/>
            <person name="Sanchez-Ramirez S."/>
            <person name="Szollosi G.J."/>
            <person name="Szarkandi J.G."/>
            <person name="Papp V."/>
            <person name="Albert L."/>
            <person name="Andreopoulos W."/>
            <person name="Angelini C."/>
            <person name="Antonin V."/>
            <person name="Barry K.W."/>
            <person name="Bougher N.L."/>
            <person name="Buchanan P."/>
            <person name="Buyck B."/>
            <person name="Bense V."/>
            <person name="Catcheside P."/>
            <person name="Chovatia M."/>
            <person name="Cooper J."/>
            <person name="Damon W."/>
            <person name="Desjardin D."/>
            <person name="Finy P."/>
            <person name="Geml J."/>
            <person name="Haridas S."/>
            <person name="Hughes K."/>
            <person name="Justo A."/>
            <person name="Karasinski D."/>
            <person name="Kautmanova I."/>
            <person name="Kiss B."/>
            <person name="Kocsube S."/>
            <person name="Kotiranta H."/>
            <person name="LaButti K.M."/>
            <person name="Lechner B.E."/>
            <person name="Liimatainen K."/>
            <person name="Lipzen A."/>
            <person name="Lukacs Z."/>
            <person name="Mihaltcheva S."/>
            <person name="Morgado L.N."/>
            <person name="Niskanen T."/>
            <person name="Noordeloos M.E."/>
            <person name="Ohm R.A."/>
            <person name="Ortiz-Santana B."/>
            <person name="Ovrebo C."/>
            <person name="Racz N."/>
            <person name="Riley R."/>
            <person name="Savchenko A."/>
            <person name="Shiryaev A."/>
            <person name="Soop K."/>
            <person name="Spirin V."/>
            <person name="Szebenyi C."/>
            <person name="Tomsovsky M."/>
            <person name="Tulloss R.E."/>
            <person name="Uehling J."/>
            <person name="Grigoriev I.V."/>
            <person name="Vagvolgyi C."/>
            <person name="Papp T."/>
            <person name="Martin F.M."/>
            <person name="Miettinen O."/>
            <person name="Hibbett D.S."/>
            <person name="Nagy L.G."/>
        </authorList>
    </citation>
    <scope>NUCLEOTIDE SEQUENCE [LARGE SCALE GENOMIC DNA]</scope>
    <source>
        <strain evidence="1 2">NL-1719</strain>
    </source>
</reference>
<sequence>MTLADKYSDLSTLRKRSALSAHLNPVSSIALSSNGSWLACGDEGGTVSIAAVFPHPHVTQYLQADSTIRSLVWHPVSKTPSLIIGAQNGDVWFLRLKRSGKLDHERSEFTINARIDAMAISTTGRQLAIGCSNGIAIVDGDPFENWPPTRFLHIPRDGGSIRNMHYLGEDELVVTFLTGSHIMSYSTVQTDTDDDTDRVVWTISVRRIPLPSLDIGSSAVSPDGKLLAVVNLKDGIDWYDLDNRHFMCTTLGEFGKVDDKTRYGVGIAFLDNESVAIGNGRGRLSVASYRCPRIMSLNVERERSSLIQLVTIALRDGTPPVIVTSCGSNTRAGRAWNILFIGETRTTIWESLFVWFSAHYKTAAIVLILAVALVRMQTNNQDAVSDMLSSFIGVLSNQTISSRSAYNDSMRNCTCPCVCPDHTVTATCVTHTVTSLPTSGPTSTEGST</sequence>
<dbReference type="EMBL" id="ML208308">
    <property type="protein sequence ID" value="TFK70720.1"/>
    <property type="molecule type" value="Genomic_DNA"/>
</dbReference>
<dbReference type="Proteomes" id="UP000308600">
    <property type="component" value="Unassembled WGS sequence"/>
</dbReference>